<dbReference type="AlphaFoldDB" id="A0A2K2FKQ9"/>
<dbReference type="KEGG" id="cthd:CDO33_05770"/>
<dbReference type="EMBL" id="NIOJ01000004">
    <property type="protein sequence ID" value="PNU01065.1"/>
    <property type="molecule type" value="Genomic_DNA"/>
</dbReference>
<dbReference type="Gene3D" id="3.90.1310.10">
    <property type="entry name" value="Penicillin-binding protein 2a (Domain 2)"/>
    <property type="match status" value="1"/>
</dbReference>
<dbReference type="GO" id="GO:0005886">
    <property type="term" value="C:plasma membrane"/>
    <property type="evidence" value="ECO:0007669"/>
    <property type="project" value="TreeGrafter"/>
</dbReference>
<evidence type="ECO:0000256" key="2">
    <source>
        <dbReference type="ARBA" id="ARBA00007171"/>
    </source>
</evidence>
<keyword evidence="4" id="KW-1133">Transmembrane helix</keyword>
<organism evidence="7 8">
    <name type="scientific">Clostridium thermosuccinogenes</name>
    <dbReference type="NCBI Taxonomy" id="84032"/>
    <lineage>
        <taxon>Bacteria</taxon>
        <taxon>Bacillati</taxon>
        <taxon>Bacillota</taxon>
        <taxon>Clostridia</taxon>
        <taxon>Eubacteriales</taxon>
        <taxon>Clostridiaceae</taxon>
        <taxon>Clostridium</taxon>
    </lineage>
</organism>
<accession>A0A2K2FKQ9</accession>
<dbReference type="OrthoDB" id="2985542at2"/>
<dbReference type="GO" id="GO:0071972">
    <property type="term" value="F:peptidoglycan L,D-transpeptidase activity"/>
    <property type="evidence" value="ECO:0007669"/>
    <property type="project" value="TreeGrafter"/>
</dbReference>
<dbReference type="PANTHER" id="PTHR30627">
    <property type="entry name" value="PEPTIDOGLYCAN D,D-TRANSPEPTIDASE"/>
    <property type="match status" value="1"/>
</dbReference>
<dbReference type="SUPFAM" id="SSF56519">
    <property type="entry name" value="Penicillin binding protein dimerisation domain"/>
    <property type="match status" value="1"/>
</dbReference>
<dbReference type="RefSeq" id="WP_103080193.1">
    <property type="nucleotide sequence ID" value="NZ_CP021850.1"/>
</dbReference>
<feature type="domain" description="Penicillin-binding protein transpeptidase" evidence="5">
    <location>
        <begin position="233"/>
        <end position="543"/>
    </location>
</feature>
<evidence type="ECO:0000313" key="8">
    <source>
        <dbReference type="Proteomes" id="UP000236151"/>
    </source>
</evidence>
<gene>
    <name evidence="7" type="ORF">CDQ84_02745</name>
</gene>
<evidence type="ECO:0000256" key="1">
    <source>
        <dbReference type="ARBA" id="ARBA00004370"/>
    </source>
</evidence>
<proteinExistence type="inferred from homology"/>
<feature type="domain" description="Penicillin-binding protein dimerisation" evidence="6">
    <location>
        <begin position="51"/>
        <end position="186"/>
    </location>
</feature>
<dbReference type="GO" id="GO:0071555">
    <property type="term" value="P:cell wall organization"/>
    <property type="evidence" value="ECO:0007669"/>
    <property type="project" value="TreeGrafter"/>
</dbReference>
<evidence type="ECO:0000259" key="6">
    <source>
        <dbReference type="Pfam" id="PF03717"/>
    </source>
</evidence>
<comment type="subcellular location">
    <subcellularLocation>
        <location evidence="1">Membrane</location>
    </subcellularLocation>
</comment>
<evidence type="ECO:0000256" key="4">
    <source>
        <dbReference type="SAM" id="Phobius"/>
    </source>
</evidence>
<reference evidence="8" key="1">
    <citation type="submission" date="2017-06" db="EMBL/GenBank/DDBJ databases">
        <title>Investigating the central metabolism of Clostridium thermosuccinogenes.</title>
        <authorList>
            <person name="Koendjbiharie J.G."/>
            <person name="Van Kranenburg R."/>
            <person name="Vriesendorp B."/>
        </authorList>
    </citation>
    <scope>NUCLEOTIDE SEQUENCE [LARGE SCALE GENOMIC DNA]</scope>
    <source>
        <strain evidence="8">DSM 5806</strain>
    </source>
</reference>
<dbReference type="SUPFAM" id="SSF56601">
    <property type="entry name" value="beta-lactamase/transpeptidase-like"/>
    <property type="match status" value="1"/>
</dbReference>
<comment type="caution">
    <text evidence="7">The sequence shown here is derived from an EMBL/GenBank/DDBJ whole genome shotgun (WGS) entry which is preliminary data.</text>
</comment>
<keyword evidence="4" id="KW-0812">Transmembrane</keyword>
<evidence type="ECO:0000256" key="3">
    <source>
        <dbReference type="ARBA" id="ARBA00023136"/>
    </source>
</evidence>
<dbReference type="GO" id="GO:0016740">
    <property type="term" value="F:transferase activity"/>
    <property type="evidence" value="ECO:0007669"/>
    <property type="project" value="UniProtKB-KW"/>
</dbReference>
<dbReference type="PANTHER" id="PTHR30627:SF24">
    <property type="entry name" value="PENICILLIN-BINDING PROTEIN 4B"/>
    <property type="match status" value="1"/>
</dbReference>
<sequence length="552" mass="60327">MLDKRKKILLIGIYIIFAALIARMSYFQLFQSKELSKAASSQKFTDVVIEKARGDILDRNGISFTGRGTETSVVIKTLMLRGMDSDIDRLSSILGVNSAKLRREIGIKKEPIILEINERQRRELVDSKLNGISVVHARKRYDDNSLAKHIIGYINRSEQVGTAGIERSYEKVLNSGTNKVIGVITDATYNPLYGLGYRIMDNVQSKKLNVKLTLDYHIQKIVEDVMEKNNVSGAVVVEDVNTGDIVAIASKPDFDQNRVDEYLDSPDKELFNKAVASYNVGSIFKIIDSACALETNQDVDDRYFCKGYIEIGDTIIKCGSYNSGGHGEVDFTRAFALSCNPYFIDLGIRMGPRSIIDMAKKLGFGEVTGIKEQGIDESGGSLPDIGSRVFTYGDTANMSIGQGEVLATPLQVADLVATVANGGIKNKINIVDSIVDENGNKVSSIKKQEGRRVMSKETSDFLRSMMEEVVDAGTGTRASLEEYGGSGGKTGSAETGLSAGNGNVVQAWFAGYFPRMNPKYSIAVFVENGRAGNKTAAPVFEEIAGEIMKKGY</sequence>
<feature type="transmembrane region" description="Helical" evidence="4">
    <location>
        <begin position="7"/>
        <end position="27"/>
    </location>
</feature>
<name>A0A2K2FKQ9_9CLOT</name>
<dbReference type="InterPro" id="IPR050515">
    <property type="entry name" value="Beta-lactam/transpept"/>
</dbReference>
<dbReference type="Gene3D" id="3.40.710.10">
    <property type="entry name" value="DD-peptidase/beta-lactamase superfamily"/>
    <property type="match status" value="1"/>
</dbReference>
<dbReference type="InterPro" id="IPR012338">
    <property type="entry name" value="Beta-lactam/transpept-like"/>
</dbReference>
<keyword evidence="7" id="KW-0808">Transferase</keyword>
<keyword evidence="8" id="KW-1185">Reference proteome</keyword>
<protein>
    <submittedName>
        <fullName evidence="7">Peptidoglycan glycosyltransferase</fullName>
    </submittedName>
</protein>
<evidence type="ECO:0000313" key="7">
    <source>
        <dbReference type="EMBL" id="PNU01065.1"/>
    </source>
</evidence>
<dbReference type="GO" id="GO:0008658">
    <property type="term" value="F:penicillin binding"/>
    <property type="evidence" value="ECO:0007669"/>
    <property type="project" value="InterPro"/>
</dbReference>
<comment type="similarity">
    <text evidence="2">Belongs to the transpeptidase family.</text>
</comment>
<dbReference type="Pfam" id="PF03717">
    <property type="entry name" value="PBP_dimer"/>
    <property type="match status" value="1"/>
</dbReference>
<dbReference type="Pfam" id="PF00905">
    <property type="entry name" value="Transpeptidase"/>
    <property type="match status" value="1"/>
</dbReference>
<evidence type="ECO:0000259" key="5">
    <source>
        <dbReference type="Pfam" id="PF00905"/>
    </source>
</evidence>
<dbReference type="InterPro" id="IPR005311">
    <property type="entry name" value="PBP_dimer"/>
</dbReference>
<dbReference type="InterPro" id="IPR001460">
    <property type="entry name" value="PCN-bd_Tpept"/>
</dbReference>
<keyword evidence="3 4" id="KW-0472">Membrane</keyword>
<dbReference type="Proteomes" id="UP000236151">
    <property type="component" value="Unassembled WGS sequence"/>
</dbReference>
<dbReference type="InterPro" id="IPR036138">
    <property type="entry name" value="PBP_dimer_sf"/>
</dbReference>